<dbReference type="AlphaFoldDB" id="A0A5M4F9W4"/>
<reference evidence="10" key="1">
    <citation type="submission" date="2019-09" db="EMBL/GenBank/DDBJ databases">
        <authorList>
            <person name="Li J."/>
        </authorList>
    </citation>
    <scope>NUCLEOTIDE SEQUENCE [LARGE SCALE GENOMIC DNA]</scope>
    <source>
        <strain evidence="10">JCM 14732</strain>
    </source>
</reference>
<evidence type="ECO:0000313" key="10">
    <source>
        <dbReference type="EMBL" id="KAA1395175.1"/>
    </source>
</evidence>
<evidence type="ECO:0000256" key="6">
    <source>
        <dbReference type="ARBA" id="ARBA00023235"/>
    </source>
</evidence>
<feature type="binding site" evidence="8">
    <location>
        <position position="243"/>
    </location>
    <ligand>
        <name>Zn(2+)</name>
        <dbReference type="ChEBI" id="CHEBI:29105"/>
    </ligand>
</feature>
<dbReference type="PRINTS" id="PR00714">
    <property type="entry name" value="MAN6PISMRASE"/>
</dbReference>
<evidence type="ECO:0000256" key="1">
    <source>
        <dbReference type="ARBA" id="ARBA00000757"/>
    </source>
</evidence>
<dbReference type="InterPro" id="IPR011051">
    <property type="entry name" value="RmlC_Cupin_sf"/>
</dbReference>
<organism evidence="10 11">
    <name type="scientific">Aeromicrobium ginsengisoli</name>
    <dbReference type="NCBI Taxonomy" id="363867"/>
    <lineage>
        <taxon>Bacteria</taxon>
        <taxon>Bacillati</taxon>
        <taxon>Actinomycetota</taxon>
        <taxon>Actinomycetes</taxon>
        <taxon>Propionibacteriales</taxon>
        <taxon>Nocardioidaceae</taxon>
        <taxon>Aeromicrobium</taxon>
    </lineage>
</organism>
<comment type="catalytic activity">
    <reaction evidence="1">
        <text>D-mannose 6-phosphate = D-fructose 6-phosphate</text>
        <dbReference type="Rhea" id="RHEA:12356"/>
        <dbReference type="ChEBI" id="CHEBI:58735"/>
        <dbReference type="ChEBI" id="CHEBI:61527"/>
        <dbReference type="EC" id="5.3.1.8"/>
    </reaction>
</comment>
<dbReference type="EMBL" id="SDPQ02000003">
    <property type="protein sequence ID" value="KAA1395175.1"/>
    <property type="molecule type" value="Genomic_DNA"/>
</dbReference>
<evidence type="ECO:0000256" key="3">
    <source>
        <dbReference type="ARBA" id="ARBA00011956"/>
    </source>
</evidence>
<evidence type="ECO:0000256" key="7">
    <source>
        <dbReference type="PIRSR" id="PIRSR001480-1"/>
    </source>
</evidence>
<name>A0A5M4F9W4_9ACTN</name>
<evidence type="ECO:0000256" key="4">
    <source>
        <dbReference type="ARBA" id="ARBA00022723"/>
    </source>
</evidence>
<dbReference type="Gene3D" id="1.10.441.10">
    <property type="entry name" value="Phosphomannose Isomerase, domain 2"/>
    <property type="match status" value="1"/>
</dbReference>
<dbReference type="InterPro" id="IPR046457">
    <property type="entry name" value="PMI_typeI_cat"/>
</dbReference>
<dbReference type="OrthoDB" id="9792649at2"/>
<dbReference type="SUPFAM" id="SSF51182">
    <property type="entry name" value="RmlC-like cupins"/>
    <property type="match status" value="1"/>
</dbReference>
<evidence type="ECO:0000256" key="2">
    <source>
        <dbReference type="ARBA" id="ARBA00010772"/>
    </source>
</evidence>
<gene>
    <name evidence="10" type="primary">manA</name>
    <name evidence="10" type="ORF">ESP70_013450</name>
</gene>
<sequence length="414" mass="44477">MHRLDNASRAYDWGSRTDIPQFIGGEPGELPLAEIWMGTHPLGSSTVEGPDRTMPLAEVAGELPFMFKILAADRPLSLQVHPNEAMAQAGFAAEEAAGVPLDAPHRTYKDPHHKPEMAYALTTFDTLVGFRPTAEILRVLNGIDTPLAQSLAEDLHAAPGFRGIVRLIERLLTEEISAAEIEQIVVCCRELVDQGIDVKRAYITAAEIADHYPDDVGVVISLTLNRLTLQPGEAAFLGTGIIHAHLRGMCLEIMAASDNVLRAGLTSKALDPEGLVKCLDRGMSRLARVTPEPFGFSTDVFSPDVREFALAVSQCSRAEPGGTLLPSAGQRIVVCTGGEVELVNAAGERLKLSRGDSVYAGPDDGDIHVVGTGEVAQAYMPTPETVAGELIDLVPPFTERELRRRQRGRGPSAG</sequence>
<dbReference type="CDD" id="cd07011">
    <property type="entry name" value="cupin_PMI_type_I_N"/>
    <property type="match status" value="1"/>
</dbReference>
<dbReference type="Proteomes" id="UP000380867">
    <property type="component" value="Unassembled WGS sequence"/>
</dbReference>
<feature type="active site" evidence="7">
    <location>
        <position position="262"/>
    </location>
</feature>
<dbReference type="PANTHER" id="PTHR10309">
    <property type="entry name" value="MANNOSE-6-PHOSPHATE ISOMERASE"/>
    <property type="match status" value="1"/>
</dbReference>
<evidence type="ECO:0000256" key="8">
    <source>
        <dbReference type="PIRSR" id="PIRSR001480-2"/>
    </source>
</evidence>
<protein>
    <recommendedName>
        <fullName evidence="3">mannose-6-phosphate isomerase</fullName>
        <ecNumber evidence="3">5.3.1.8</ecNumber>
    </recommendedName>
</protein>
<dbReference type="PANTHER" id="PTHR10309:SF0">
    <property type="entry name" value="MANNOSE-6-PHOSPHATE ISOMERASE"/>
    <property type="match status" value="1"/>
</dbReference>
<evidence type="ECO:0000313" key="11">
    <source>
        <dbReference type="Proteomes" id="UP000380867"/>
    </source>
</evidence>
<dbReference type="GO" id="GO:0005975">
    <property type="term" value="P:carbohydrate metabolic process"/>
    <property type="evidence" value="ECO:0007669"/>
    <property type="project" value="InterPro"/>
</dbReference>
<dbReference type="Pfam" id="PF20511">
    <property type="entry name" value="PMI_typeI_cat"/>
    <property type="match status" value="1"/>
</dbReference>
<dbReference type="RefSeq" id="WP_149689843.1">
    <property type="nucleotide sequence ID" value="NZ_SDPQ02000003.1"/>
</dbReference>
<feature type="binding site" evidence="8">
    <location>
        <position position="81"/>
    </location>
    <ligand>
        <name>Zn(2+)</name>
        <dbReference type="ChEBI" id="CHEBI:29105"/>
    </ligand>
</feature>
<dbReference type="GO" id="GO:0009298">
    <property type="term" value="P:GDP-mannose biosynthetic process"/>
    <property type="evidence" value="ECO:0007669"/>
    <property type="project" value="InterPro"/>
</dbReference>
<feature type="binding site" evidence="8">
    <location>
        <position position="79"/>
    </location>
    <ligand>
        <name>Zn(2+)</name>
        <dbReference type="ChEBI" id="CHEBI:29105"/>
    </ligand>
</feature>
<comment type="caution">
    <text evidence="10">The sequence shown here is derived from an EMBL/GenBank/DDBJ whole genome shotgun (WGS) entry which is preliminary data.</text>
</comment>
<keyword evidence="6 10" id="KW-0413">Isomerase</keyword>
<dbReference type="NCBIfam" id="TIGR00218">
    <property type="entry name" value="manA"/>
    <property type="match status" value="1"/>
</dbReference>
<evidence type="ECO:0000259" key="9">
    <source>
        <dbReference type="Pfam" id="PF20511"/>
    </source>
</evidence>
<dbReference type="PIRSF" id="PIRSF001480">
    <property type="entry name" value="Mannose-6-phosphate_isomerase"/>
    <property type="match status" value="1"/>
</dbReference>
<accession>A0A5M4F9W4</accession>
<evidence type="ECO:0000256" key="5">
    <source>
        <dbReference type="ARBA" id="ARBA00022833"/>
    </source>
</evidence>
<dbReference type="GO" id="GO:0008270">
    <property type="term" value="F:zinc ion binding"/>
    <property type="evidence" value="ECO:0007669"/>
    <property type="project" value="InterPro"/>
</dbReference>
<keyword evidence="4 8" id="KW-0479">Metal-binding</keyword>
<dbReference type="Gene3D" id="2.60.120.10">
    <property type="entry name" value="Jelly Rolls"/>
    <property type="match status" value="2"/>
</dbReference>
<dbReference type="InterPro" id="IPR016305">
    <property type="entry name" value="Mannose-6-P_Isomerase"/>
</dbReference>
<comment type="similarity">
    <text evidence="2">Belongs to the mannose-6-phosphate isomerase type 1 family.</text>
</comment>
<keyword evidence="11" id="KW-1185">Reference proteome</keyword>
<dbReference type="GO" id="GO:0005829">
    <property type="term" value="C:cytosol"/>
    <property type="evidence" value="ECO:0007669"/>
    <property type="project" value="TreeGrafter"/>
</dbReference>
<dbReference type="GO" id="GO:0004476">
    <property type="term" value="F:mannose-6-phosphate isomerase activity"/>
    <property type="evidence" value="ECO:0007669"/>
    <property type="project" value="UniProtKB-EC"/>
</dbReference>
<comment type="cofactor">
    <cofactor evidence="8">
        <name>Zn(2+)</name>
        <dbReference type="ChEBI" id="CHEBI:29105"/>
    </cofactor>
    <text evidence="8">Binds 1 zinc ion per subunit.</text>
</comment>
<keyword evidence="5 8" id="KW-0862">Zinc</keyword>
<proteinExistence type="inferred from homology"/>
<dbReference type="EC" id="5.3.1.8" evidence="3"/>
<dbReference type="InterPro" id="IPR001250">
    <property type="entry name" value="Man6P_Isoase-1"/>
</dbReference>
<dbReference type="InterPro" id="IPR014710">
    <property type="entry name" value="RmlC-like_jellyroll"/>
</dbReference>
<feature type="domain" description="Phosphomannose isomerase type I catalytic" evidence="9">
    <location>
        <begin position="1"/>
        <end position="132"/>
    </location>
</feature>
<feature type="binding site" evidence="8">
    <location>
        <position position="116"/>
    </location>
    <ligand>
        <name>Zn(2+)</name>
        <dbReference type="ChEBI" id="CHEBI:29105"/>
    </ligand>
</feature>